<evidence type="ECO:0000313" key="2">
    <source>
        <dbReference type="EMBL" id="THU84775.1"/>
    </source>
</evidence>
<keyword evidence="3" id="KW-1185">Reference proteome</keyword>
<dbReference type="AlphaFoldDB" id="A0A4V4HCV8"/>
<dbReference type="Proteomes" id="UP000297245">
    <property type="component" value="Unassembled WGS sequence"/>
</dbReference>
<evidence type="ECO:0000256" key="1">
    <source>
        <dbReference type="SAM" id="MobiDB-lite"/>
    </source>
</evidence>
<evidence type="ECO:0000313" key="3">
    <source>
        <dbReference type="Proteomes" id="UP000297245"/>
    </source>
</evidence>
<dbReference type="EMBL" id="ML179580">
    <property type="protein sequence ID" value="THU84775.1"/>
    <property type="molecule type" value="Genomic_DNA"/>
</dbReference>
<protein>
    <submittedName>
        <fullName evidence="2">Uncharacterized protein</fullName>
    </submittedName>
</protein>
<proteinExistence type="predicted"/>
<accession>A0A4V4HCV8</accession>
<reference evidence="2 3" key="1">
    <citation type="journal article" date="2019" name="Nat. Ecol. Evol.">
        <title>Megaphylogeny resolves global patterns of mushroom evolution.</title>
        <authorList>
            <person name="Varga T."/>
            <person name="Krizsan K."/>
            <person name="Foldi C."/>
            <person name="Dima B."/>
            <person name="Sanchez-Garcia M."/>
            <person name="Sanchez-Ramirez S."/>
            <person name="Szollosi G.J."/>
            <person name="Szarkandi J.G."/>
            <person name="Papp V."/>
            <person name="Albert L."/>
            <person name="Andreopoulos W."/>
            <person name="Angelini C."/>
            <person name="Antonin V."/>
            <person name="Barry K.W."/>
            <person name="Bougher N.L."/>
            <person name="Buchanan P."/>
            <person name="Buyck B."/>
            <person name="Bense V."/>
            <person name="Catcheside P."/>
            <person name="Chovatia M."/>
            <person name="Cooper J."/>
            <person name="Damon W."/>
            <person name="Desjardin D."/>
            <person name="Finy P."/>
            <person name="Geml J."/>
            <person name="Haridas S."/>
            <person name="Hughes K."/>
            <person name="Justo A."/>
            <person name="Karasinski D."/>
            <person name="Kautmanova I."/>
            <person name="Kiss B."/>
            <person name="Kocsube S."/>
            <person name="Kotiranta H."/>
            <person name="LaButti K.M."/>
            <person name="Lechner B.E."/>
            <person name="Liimatainen K."/>
            <person name="Lipzen A."/>
            <person name="Lukacs Z."/>
            <person name="Mihaltcheva S."/>
            <person name="Morgado L.N."/>
            <person name="Niskanen T."/>
            <person name="Noordeloos M.E."/>
            <person name="Ohm R.A."/>
            <person name="Ortiz-Santana B."/>
            <person name="Ovrebo C."/>
            <person name="Racz N."/>
            <person name="Riley R."/>
            <person name="Savchenko A."/>
            <person name="Shiryaev A."/>
            <person name="Soop K."/>
            <person name="Spirin V."/>
            <person name="Szebenyi C."/>
            <person name="Tomsovsky M."/>
            <person name="Tulloss R.E."/>
            <person name="Uehling J."/>
            <person name="Grigoriev I.V."/>
            <person name="Vagvolgyi C."/>
            <person name="Papp T."/>
            <person name="Martin F.M."/>
            <person name="Miettinen O."/>
            <person name="Hibbett D.S."/>
            <person name="Nagy L.G."/>
        </authorList>
    </citation>
    <scope>NUCLEOTIDE SEQUENCE [LARGE SCALE GENOMIC DNA]</scope>
    <source>
        <strain evidence="2 3">CBS 962.96</strain>
    </source>
</reference>
<feature type="region of interest" description="Disordered" evidence="1">
    <location>
        <begin position="81"/>
        <end position="109"/>
    </location>
</feature>
<sequence>MPSTGLQSVAVRFTYIRAQSHQLPSLKHTKTYQNHFKALLQTMRRIRSTTKGPQKAQTYQLGKLIHDLRRSQRTARTQIIPELQHEEQEVRHRDDPTGTSNPALEAKAI</sequence>
<feature type="compositionally biased region" description="Basic and acidic residues" evidence="1">
    <location>
        <begin position="83"/>
        <end position="96"/>
    </location>
</feature>
<organism evidence="2 3">
    <name type="scientific">Dendrothele bispora (strain CBS 962.96)</name>
    <dbReference type="NCBI Taxonomy" id="1314807"/>
    <lineage>
        <taxon>Eukaryota</taxon>
        <taxon>Fungi</taxon>
        <taxon>Dikarya</taxon>
        <taxon>Basidiomycota</taxon>
        <taxon>Agaricomycotina</taxon>
        <taxon>Agaricomycetes</taxon>
        <taxon>Agaricomycetidae</taxon>
        <taxon>Agaricales</taxon>
        <taxon>Agaricales incertae sedis</taxon>
        <taxon>Dendrothele</taxon>
    </lineage>
</organism>
<gene>
    <name evidence="2" type="ORF">K435DRAFT_869919</name>
</gene>
<name>A0A4V4HCV8_DENBC</name>